<gene>
    <name evidence="2" type="ORF">L0664_14540</name>
</gene>
<name>A0ABS9CZF0_9RHOB</name>
<feature type="compositionally biased region" description="Basic and acidic residues" evidence="1">
    <location>
        <begin position="30"/>
        <end position="40"/>
    </location>
</feature>
<sequence length="65" mass="7412">MERLLSMILRRLVNKGVNSGIKAATNRGGKTRDESPEARKMNRQGQQNGKGLRQATRMLRRISKF</sequence>
<accession>A0ABS9CZF0</accession>
<proteinExistence type="predicted"/>
<dbReference type="EMBL" id="JAKGAQ010000003">
    <property type="protein sequence ID" value="MCF2872291.1"/>
    <property type="molecule type" value="Genomic_DNA"/>
</dbReference>
<evidence type="ECO:0000313" key="2">
    <source>
        <dbReference type="EMBL" id="MCF2872291.1"/>
    </source>
</evidence>
<comment type="caution">
    <text evidence="2">The sequence shown here is derived from an EMBL/GenBank/DDBJ whole genome shotgun (WGS) entry which is preliminary data.</text>
</comment>
<dbReference type="Proteomes" id="UP001200557">
    <property type="component" value="Unassembled WGS sequence"/>
</dbReference>
<dbReference type="RefSeq" id="WP_235226609.1">
    <property type="nucleotide sequence ID" value="NZ_JAKGAQ010000003.1"/>
</dbReference>
<reference evidence="2 3" key="1">
    <citation type="submission" date="2022-01" db="EMBL/GenBank/DDBJ databases">
        <title>Octadecabacter sp. nov., isolated from a marine alga.</title>
        <authorList>
            <person name="Jin M.S."/>
            <person name="Kim H.M."/>
            <person name="Han D.M."/>
            <person name="Jung J.J."/>
            <person name="Jeon C.O."/>
        </authorList>
    </citation>
    <scope>NUCLEOTIDE SEQUENCE [LARGE SCALE GENOMIC DNA]</scope>
    <source>
        <strain evidence="2 3">G9-8</strain>
    </source>
</reference>
<feature type="region of interest" description="Disordered" evidence="1">
    <location>
        <begin position="20"/>
        <end position="55"/>
    </location>
</feature>
<organism evidence="2 3">
    <name type="scientific">Octadecabacter dasysiphoniae</name>
    <dbReference type="NCBI Taxonomy" id="2909341"/>
    <lineage>
        <taxon>Bacteria</taxon>
        <taxon>Pseudomonadati</taxon>
        <taxon>Pseudomonadota</taxon>
        <taxon>Alphaproteobacteria</taxon>
        <taxon>Rhodobacterales</taxon>
        <taxon>Roseobacteraceae</taxon>
        <taxon>Octadecabacter</taxon>
    </lineage>
</organism>
<evidence type="ECO:0000313" key="3">
    <source>
        <dbReference type="Proteomes" id="UP001200557"/>
    </source>
</evidence>
<evidence type="ECO:0000256" key="1">
    <source>
        <dbReference type="SAM" id="MobiDB-lite"/>
    </source>
</evidence>
<protein>
    <submittedName>
        <fullName evidence="2">Uncharacterized protein</fullName>
    </submittedName>
</protein>
<keyword evidence="3" id="KW-1185">Reference proteome</keyword>